<evidence type="ECO:0000313" key="8">
    <source>
        <dbReference type="EMBL" id="SDX64921.1"/>
    </source>
</evidence>
<keyword evidence="5 6" id="KW-0472">Membrane</keyword>
<evidence type="ECO:0000256" key="6">
    <source>
        <dbReference type="SAM" id="Phobius"/>
    </source>
</evidence>
<dbReference type="STRING" id="589385.SAMN05421504_103364"/>
<feature type="transmembrane region" description="Helical" evidence="6">
    <location>
        <begin position="311"/>
        <end position="331"/>
    </location>
</feature>
<feature type="transmembrane region" description="Helical" evidence="6">
    <location>
        <begin position="281"/>
        <end position="302"/>
    </location>
</feature>
<keyword evidence="9" id="KW-1185">Reference proteome</keyword>
<feature type="transmembrane region" description="Helical" evidence="6">
    <location>
        <begin position="199"/>
        <end position="220"/>
    </location>
</feature>
<feature type="transmembrane region" description="Helical" evidence="6">
    <location>
        <begin position="172"/>
        <end position="193"/>
    </location>
</feature>
<name>A0A1H3DEX1_9PSEU</name>
<evidence type="ECO:0000256" key="5">
    <source>
        <dbReference type="ARBA" id="ARBA00023136"/>
    </source>
</evidence>
<accession>A0A1H3DEX1</accession>
<evidence type="ECO:0000256" key="2">
    <source>
        <dbReference type="ARBA" id="ARBA00022475"/>
    </source>
</evidence>
<dbReference type="Pfam" id="PF02687">
    <property type="entry name" value="FtsX"/>
    <property type="match status" value="1"/>
</dbReference>
<dbReference type="AlphaFoldDB" id="A0A1H3DEX1"/>
<sequence>MRTDLAIGVRLAVGRHALARFVLVAGDVGLCVAVLLFAAGELGPHPGRLVAVVAVAGFLLAPLLVFVASVARLGGPERDRRLATLRLLGASARQVRRVAIAESLTGAVAGLVLGMGVFFAVRGFGAVAWPALVVVAAVAPVLAAGAALAGTRDTAVEPLGVVRRGETAVRRVRWRVVPIVLGVVLLVIGVASTGETADLTAAAGLVSVLVSIPVLLPWLVERAVGGLRGGRPSWQLAVRRLQADSGTPSRVAGGVAVLLAAAVGARTVLRSAPPVPLVGEGVSLMSVFTLLVAGASLLVLVVQQLSERRRAVAALAASGVPWGVIGRSLLWQNLIPIGFGVVVADLAGAGLAAAVVRMADARVSFDWPFTIVVSALAVVMVMVVTVSAIPLVRASAHSDALREE</sequence>
<dbReference type="GO" id="GO:0005886">
    <property type="term" value="C:plasma membrane"/>
    <property type="evidence" value="ECO:0007669"/>
    <property type="project" value="UniProtKB-SubCell"/>
</dbReference>
<feature type="transmembrane region" description="Helical" evidence="6">
    <location>
        <begin position="21"/>
        <end position="39"/>
    </location>
</feature>
<keyword evidence="3 6" id="KW-0812">Transmembrane</keyword>
<dbReference type="Proteomes" id="UP000199515">
    <property type="component" value="Unassembled WGS sequence"/>
</dbReference>
<feature type="transmembrane region" description="Helical" evidence="6">
    <location>
        <begin position="127"/>
        <end position="151"/>
    </location>
</feature>
<reference evidence="8 9" key="1">
    <citation type="submission" date="2016-10" db="EMBL/GenBank/DDBJ databases">
        <authorList>
            <person name="de Groot N.N."/>
        </authorList>
    </citation>
    <scope>NUCLEOTIDE SEQUENCE [LARGE SCALE GENOMIC DNA]</scope>
    <source>
        <strain evidence="8 9">CPCC 202699</strain>
    </source>
</reference>
<protein>
    <submittedName>
        <fullName evidence="8">FtsX-like permease family protein</fullName>
    </submittedName>
</protein>
<evidence type="ECO:0000256" key="1">
    <source>
        <dbReference type="ARBA" id="ARBA00004651"/>
    </source>
</evidence>
<proteinExistence type="predicted"/>
<feature type="transmembrane region" description="Helical" evidence="6">
    <location>
        <begin position="51"/>
        <end position="74"/>
    </location>
</feature>
<evidence type="ECO:0000259" key="7">
    <source>
        <dbReference type="Pfam" id="PF02687"/>
    </source>
</evidence>
<dbReference type="EMBL" id="FNON01000003">
    <property type="protein sequence ID" value="SDX64921.1"/>
    <property type="molecule type" value="Genomic_DNA"/>
</dbReference>
<gene>
    <name evidence="8" type="ORF">SAMN05421504_103364</name>
</gene>
<feature type="transmembrane region" description="Helical" evidence="6">
    <location>
        <begin position="368"/>
        <end position="392"/>
    </location>
</feature>
<dbReference type="OrthoDB" id="3654456at2"/>
<comment type="subcellular location">
    <subcellularLocation>
        <location evidence="1">Cell membrane</location>
        <topology evidence="1">Multi-pass membrane protein</topology>
    </subcellularLocation>
</comment>
<evidence type="ECO:0000313" key="9">
    <source>
        <dbReference type="Proteomes" id="UP000199515"/>
    </source>
</evidence>
<dbReference type="RefSeq" id="WP_091289446.1">
    <property type="nucleotide sequence ID" value="NZ_FNON01000003.1"/>
</dbReference>
<evidence type="ECO:0000256" key="4">
    <source>
        <dbReference type="ARBA" id="ARBA00022989"/>
    </source>
</evidence>
<evidence type="ECO:0000256" key="3">
    <source>
        <dbReference type="ARBA" id="ARBA00022692"/>
    </source>
</evidence>
<organism evidence="8 9">
    <name type="scientific">Amycolatopsis xylanica</name>
    <dbReference type="NCBI Taxonomy" id="589385"/>
    <lineage>
        <taxon>Bacteria</taxon>
        <taxon>Bacillati</taxon>
        <taxon>Actinomycetota</taxon>
        <taxon>Actinomycetes</taxon>
        <taxon>Pseudonocardiales</taxon>
        <taxon>Pseudonocardiaceae</taxon>
        <taxon>Amycolatopsis</taxon>
    </lineage>
</organism>
<feature type="transmembrane region" description="Helical" evidence="6">
    <location>
        <begin position="337"/>
        <end position="356"/>
    </location>
</feature>
<feature type="transmembrane region" description="Helical" evidence="6">
    <location>
        <begin position="249"/>
        <end position="269"/>
    </location>
</feature>
<keyword evidence="4 6" id="KW-1133">Transmembrane helix</keyword>
<dbReference type="InterPro" id="IPR003838">
    <property type="entry name" value="ABC3_permease_C"/>
</dbReference>
<keyword evidence="2" id="KW-1003">Cell membrane</keyword>
<feature type="transmembrane region" description="Helical" evidence="6">
    <location>
        <begin position="95"/>
        <end position="121"/>
    </location>
</feature>
<feature type="domain" description="ABC3 transporter permease C-terminal" evidence="7">
    <location>
        <begin position="284"/>
        <end position="392"/>
    </location>
</feature>